<feature type="compositionally biased region" description="Low complexity" evidence="1">
    <location>
        <begin position="535"/>
        <end position="547"/>
    </location>
</feature>
<feature type="compositionally biased region" description="Polar residues" evidence="1">
    <location>
        <begin position="565"/>
        <end position="575"/>
    </location>
</feature>
<feature type="region of interest" description="Disordered" evidence="1">
    <location>
        <begin position="1"/>
        <end position="22"/>
    </location>
</feature>
<feature type="region of interest" description="Disordered" evidence="1">
    <location>
        <begin position="380"/>
        <end position="507"/>
    </location>
</feature>
<accession>A0AAV1ZVF7</accession>
<feature type="region of interest" description="Disordered" evidence="1">
    <location>
        <begin position="529"/>
        <end position="597"/>
    </location>
</feature>
<feature type="compositionally biased region" description="Basic residues" evidence="1">
    <location>
        <begin position="548"/>
        <end position="564"/>
    </location>
</feature>
<evidence type="ECO:0000313" key="2">
    <source>
        <dbReference type="EMBL" id="CAL1275800.1"/>
    </source>
</evidence>
<keyword evidence="3" id="KW-1185">Reference proteome</keyword>
<protein>
    <submittedName>
        <fullName evidence="2">Uncharacterized protein</fullName>
    </submittedName>
</protein>
<feature type="compositionally biased region" description="Polar residues" evidence="1">
    <location>
        <begin position="316"/>
        <end position="327"/>
    </location>
</feature>
<dbReference type="Proteomes" id="UP001497382">
    <property type="component" value="Unassembled WGS sequence"/>
</dbReference>
<evidence type="ECO:0000256" key="1">
    <source>
        <dbReference type="SAM" id="MobiDB-lite"/>
    </source>
</evidence>
<evidence type="ECO:0000313" key="3">
    <source>
        <dbReference type="Proteomes" id="UP001497382"/>
    </source>
</evidence>
<dbReference type="EMBL" id="CAXIEN010000088">
    <property type="protein sequence ID" value="CAL1275800.1"/>
    <property type="molecule type" value="Genomic_DNA"/>
</dbReference>
<sequence length="597" mass="68122">MFEVRPKMKPPPEDGSLEKITSSGLNPEFNAIIIQRTDQFEEPDGAIYAFATLDRTREGVEWPGDQILEKLIPELPKVKTLEMNKTDVMAKTNTLHRHHTERKFYQRPMQKNNYFTTARRPKPHQKRFRSERSENPSSFNEIDPWVCKPWENRAFFPRMNTTSSASATSLISTAPFNNFYVPTCTSSLLFAPRTSSNIFSVPNSSTYEKNFRPIAAPNIPFINNNSGHLNRPPPTNRMPIIPHPSFPLPNRFPQHPGRGFCGPVPNVDFNGPSRNAGLLGESPTARYQVKHGLLGDSPFPNMPFNRNLIMFPNNVSEQSNPDGNTATIIPRDENVGDKNNFNKNSSLVGSYDASYGRIPRSNFDQHKNSNEISGQELHNSYEYPSNLDDSRNNSCRDTSEKNYNRYRKSGSSVNHYEDQYKDNYNNLDRSHPKDNNKNIISLKGSRDSHKTNYGRFEKPFAGVSHSKSGYKEMDDNPCESSFTGSQISGASKTSVMNNRKRNQKKDSLIHISNSAVVYNPEDFQNDGFPAAATKSTSSSNLNLVSRSNIRRNIHAKNTRGRKRQWTANKFNNNNYYRPDRGEYNQGQQRFKKRRTPQ</sequence>
<feature type="compositionally biased region" description="Polar residues" evidence="1">
    <location>
        <begin position="478"/>
        <end position="497"/>
    </location>
</feature>
<gene>
    <name evidence="2" type="ORF">LARSCL_LOCUS8301</name>
</gene>
<proteinExistence type="predicted"/>
<organism evidence="2 3">
    <name type="scientific">Larinioides sclopetarius</name>
    <dbReference type="NCBI Taxonomy" id="280406"/>
    <lineage>
        <taxon>Eukaryota</taxon>
        <taxon>Metazoa</taxon>
        <taxon>Ecdysozoa</taxon>
        <taxon>Arthropoda</taxon>
        <taxon>Chelicerata</taxon>
        <taxon>Arachnida</taxon>
        <taxon>Araneae</taxon>
        <taxon>Araneomorphae</taxon>
        <taxon>Entelegynae</taxon>
        <taxon>Araneoidea</taxon>
        <taxon>Araneidae</taxon>
        <taxon>Larinioides</taxon>
    </lineage>
</organism>
<reference evidence="2 3" key="1">
    <citation type="submission" date="2024-04" db="EMBL/GenBank/DDBJ databases">
        <authorList>
            <person name="Rising A."/>
            <person name="Reimegard J."/>
            <person name="Sonavane S."/>
            <person name="Akerstrom W."/>
            <person name="Nylinder S."/>
            <person name="Hedman E."/>
            <person name="Kallberg Y."/>
        </authorList>
    </citation>
    <scope>NUCLEOTIDE SEQUENCE [LARGE SCALE GENOMIC DNA]</scope>
</reference>
<dbReference type="AlphaFoldDB" id="A0AAV1ZVF7"/>
<feature type="compositionally biased region" description="Basic and acidic residues" evidence="1">
    <location>
        <begin position="444"/>
        <end position="458"/>
    </location>
</feature>
<feature type="region of interest" description="Disordered" evidence="1">
    <location>
        <begin position="316"/>
        <end position="343"/>
    </location>
</feature>
<comment type="caution">
    <text evidence="2">The sequence shown here is derived from an EMBL/GenBank/DDBJ whole genome shotgun (WGS) entry which is preliminary data.</text>
</comment>
<name>A0AAV1ZVF7_9ARAC</name>
<feature type="compositionally biased region" description="Basic and acidic residues" evidence="1">
    <location>
        <begin position="1"/>
        <end position="12"/>
    </location>
</feature>